<evidence type="ECO:0000259" key="5">
    <source>
        <dbReference type="PROSITE" id="PS51194"/>
    </source>
</evidence>
<reference evidence="6 7" key="1">
    <citation type="submission" date="2020-05" db="EMBL/GenBank/DDBJ databases">
        <title>Ceratocystis lukuohia genome.</title>
        <authorList>
            <person name="Harrington T.C."/>
            <person name="Kim K."/>
            <person name="Mayers C.G."/>
        </authorList>
    </citation>
    <scope>NUCLEOTIDE SEQUENCE [LARGE SCALE GENOMIC DNA]</scope>
    <source>
        <strain evidence="6 7">C4212</strain>
    </source>
</reference>
<evidence type="ECO:0000256" key="2">
    <source>
        <dbReference type="ARBA" id="ARBA00022840"/>
    </source>
</evidence>
<dbReference type="Gene3D" id="3.40.50.300">
    <property type="entry name" value="P-loop containing nucleotide triphosphate hydrolases"/>
    <property type="match status" value="2"/>
</dbReference>
<feature type="region of interest" description="Disordered" evidence="3">
    <location>
        <begin position="184"/>
        <end position="216"/>
    </location>
</feature>
<keyword evidence="6" id="KW-0347">Helicase</keyword>
<evidence type="ECO:0000259" key="4">
    <source>
        <dbReference type="PROSITE" id="PS51192"/>
    </source>
</evidence>
<dbReference type="PANTHER" id="PTHR47957:SF3">
    <property type="entry name" value="ATP-DEPENDENT HELICASE HRQ1"/>
    <property type="match status" value="1"/>
</dbReference>
<evidence type="ECO:0000256" key="3">
    <source>
        <dbReference type="SAM" id="MobiDB-lite"/>
    </source>
</evidence>
<dbReference type="InterPro" id="IPR001650">
    <property type="entry name" value="Helicase_C-like"/>
</dbReference>
<comment type="caution">
    <text evidence="6">The sequence shown here is derived from an EMBL/GenBank/DDBJ whole genome shotgun (WGS) entry which is preliminary data.</text>
</comment>
<dbReference type="InterPro" id="IPR014001">
    <property type="entry name" value="Helicase_ATP-bd"/>
</dbReference>
<feature type="compositionally biased region" description="Basic residues" evidence="3">
    <location>
        <begin position="10"/>
        <end position="25"/>
    </location>
</feature>
<feature type="domain" description="Helicase ATP-binding" evidence="4">
    <location>
        <begin position="355"/>
        <end position="538"/>
    </location>
</feature>
<evidence type="ECO:0000313" key="7">
    <source>
        <dbReference type="Proteomes" id="UP001610728"/>
    </source>
</evidence>
<keyword evidence="6" id="KW-0378">Hydrolase</keyword>
<dbReference type="PANTHER" id="PTHR47957">
    <property type="entry name" value="ATP-DEPENDENT HELICASE HRQ1"/>
    <property type="match status" value="1"/>
</dbReference>
<accession>A0ABR4MDF2</accession>
<evidence type="ECO:0000256" key="1">
    <source>
        <dbReference type="ARBA" id="ARBA00022741"/>
    </source>
</evidence>
<dbReference type="EMBL" id="JABSNW010000006">
    <property type="protein sequence ID" value="KAL2886300.1"/>
    <property type="molecule type" value="Genomic_DNA"/>
</dbReference>
<name>A0ABR4MDF2_9PEZI</name>
<dbReference type="PROSITE" id="PS51192">
    <property type="entry name" value="HELICASE_ATP_BIND_1"/>
    <property type="match status" value="1"/>
</dbReference>
<dbReference type="SUPFAM" id="SSF46785">
    <property type="entry name" value="Winged helix' DNA-binding domain"/>
    <property type="match status" value="1"/>
</dbReference>
<sequence>MDEPSTTCDKKRKSSDTKHRKRPTKKQAQCSKEPTTPGSSCGQGDVEWPELFKEVEKLHRALNTIFTFCSARKHMPTTFDIIKSTVEANLRRPITIAEVAQVVAIQPERFQFEYVNETMLRPLDLDPFVARLGAAENASRGRWIRADGADKDYLDRKPVLAPGEATYVLYFEFVDTPAKEKSEMTIDHEAVSGSSSSSAARPQRRLKDDGKPGTMNHKHLAKLISRRNELFTKAVSIFIDKHTRQGDDPVEALQRESRNYIPRPPEPATLKPKSEYQDTIPAKIPTDRNSFAEIIRELKASSWYLDQIMPDGHFTTMPKEPEYGDLEFLLSQTLVDAIYNARGITQFYSHQAQALNALHSGHNVVVSTSTSSGKSLIYQLPVLYDLEKDLETRAFYIFPTKALAQDQRKSLAQTLSFMAGLEHTVVDTFDGDTARHVRDDIRENANVIFTNPDMLHVSILPQHQSWGHVLKHLRYVVVDELHYYDGQMGAHMAFIMRRLRRICALHGNTSVKFISCSATVSNPVQHFQRIFGLCDVTLVSQDGSPEPLRHHLLWNTASPALAAAGAEDPSHVLGEVARVFCALLLRGVRLLVFCKMRSQCEQLLNAVQNELMNLGRAECMALVMGYRGGYMVQDRRRIEADMFSGRLRGIIATSALELGVDMGSLDCVISWGFPHSLANLRQQFGRAGRRAHSGMDALAILVGDRTAEDQHYMENAAELQMPVTAELWSDLGNREIFEGHLNCAAFEEPVDIAGDIVYFGKDLPVVLASSSPVDGDWDSNGNKDWEDKEDKACGCPRPRPCPLAEDGKVRGKFHPRQVFWPYPAKRVSIRAIEEDMVSVVDLTNGRFVVLEEMELSRATFALFAGAVYLHQGQAYTVKEYNAKERIAKVEYVKTR</sequence>
<dbReference type="PROSITE" id="PS51194">
    <property type="entry name" value="HELICASE_CTER"/>
    <property type="match status" value="1"/>
</dbReference>
<feature type="compositionally biased region" description="Basic and acidic residues" evidence="3">
    <location>
        <begin position="248"/>
        <end position="258"/>
    </location>
</feature>
<organism evidence="6 7">
    <name type="scientific">Ceratocystis lukuohia</name>
    <dbReference type="NCBI Taxonomy" id="2019550"/>
    <lineage>
        <taxon>Eukaryota</taxon>
        <taxon>Fungi</taxon>
        <taxon>Dikarya</taxon>
        <taxon>Ascomycota</taxon>
        <taxon>Pezizomycotina</taxon>
        <taxon>Sordariomycetes</taxon>
        <taxon>Hypocreomycetidae</taxon>
        <taxon>Microascales</taxon>
        <taxon>Ceratocystidaceae</taxon>
        <taxon>Ceratocystis</taxon>
    </lineage>
</organism>
<keyword evidence="2" id="KW-0067">ATP-binding</keyword>
<dbReference type="Pfam" id="PF22982">
    <property type="entry name" value="WHD_HRQ1"/>
    <property type="match status" value="1"/>
</dbReference>
<dbReference type="InterPro" id="IPR036390">
    <property type="entry name" value="WH_DNA-bd_sf"/>
</dbReference>
<dbReference type="Proteomes" id="UP001610728">
    <property type="component" value="Unassembled WGS sequence"/>
</dbReference>
<proteinExistence type="predicted"/>
<protein>
    <submittedName>
        <fullName evidence="6">ATP-dependent helicase hrq1</fullName>
    </submittedName>
</protein>
<dbReference type="RefSeq" id="XP_070857480.1">
    <property type="nucleotide sequence ID" value="XM_071003674.1"/>
</dbReference>
<dbReference type="GO" id="GO:0004386">
    <property type="term" value="F:helicase activity"/>
    <property type="evidence" value="ECO:0007669"/>
    <property type="project" value="UniProtKB-KW"/>
</dbReference>
<keyword evidence="1" id="KW-0547">Nucleotide-binding</keyword>
<feature type="region of interest" description="Disordered" evidence="3">
    <location>
        <begin position="1"/>
        <end position="44"/>
    </location>
</feature>
<dbReference type="InterPro" id="IPR011545">
    <property type="entry name" value="DEAD/DEAH_box_helicase_dom"/>
</dbReference>
<dbReference type="SMART" id="SM01075">
    <property type="entry name" value="CDT1"/>
    <property type="match status" value="1"/>
</dbReference>
<dbReference type="InterPro" id="IPR027417">
    <property type="entry name" value="P-loop_NTPase"/>
</dbReference>
<dbReference type="CDD" id="cd17923">
    <property type="entry name" value="DEXHc_Hrq1-like"/>
    <property type="match status" value="1"/>
</dbReference>
<dbReference type="Pfam" id="PF00270">
    <property type="entry name" value="DEAD"/>
    <property type="match status" value="1"/>
</dbReference>
<dbReference type="GeneID" id="98119526"/>
<gene>
    <name evidence="6" type="ORF">HOO65_060130</name>
</gene>
<dbReference type="Pfam" id="PF08839">
    <property type="entry name" value="CDT1"/>
    <property type="match status" value="1"/>
</dbReference>
<dbReference type="SMART" id="SM00487">
    <property type="entry name" value="DEXDc"/>
    <property type="match status" value="1"/>
</dbReference>
<feature type="compositionally biased region" description="Polar residues" evidence="3">
    <location>
        <begin position="26"/>
        <end position="42"/>
    </location>
</feature>
<dbReference type="SUPFAM" id="SSF52540">
    <property type="entry name" value="P-loop containing nucleoside triphosphate hydrolases"/>
    <property type="match status" value="1"/>
</dbReference>
<feature type="domain" description="Helicase C-terminal" evidence="5">
    <location>
        <begin position="575"/>
        <end position="732"/>
    </location>
</feature>
<dbReference type="InterPro" id="IPR014939">
    <property type="entry name" value="CDT1_Gemini-bd-like"/>
</dbReference>
<feature type="region of interest" description="Disordered" evidence="3">
    <location>
        <begin position="248"/>
        <end position="274"/>
    </location>
</feature>
<keyword evidence="7" id="KW-1185">Reference proteome</keyword>
<dbReference type="InterPro" id="IPR055227">
    <property type="entry name" value="HRQ1_WHD"/>
</dbReference>
<evidence type="ECO:0000313" key="6">
    <source>
        <dbReference type="EMBL" id="KAL2886300.1"/>
    </source>
</evidence>
<dbReference type="SMART" id="SM00490">
    <property type="entry name" value="HELICc"/>
    <property type="match status" value="1"/>
</dbReference>
<dbReference type="CDD" id="cd18797">
    <property type="entry name" value="SF2_C_Hrq"/>
    <property type="match status" value="1"/>
</dbReference>
<dbReference type="Pfam" id="PF00271">
    <property type="entry name" value="Helicase_C"/>
    <property type="match status" value="1"/>
</dbReference>